<feature type="compositionally biased region" description="Low complexity" evidence="5">
    <location>
        <begin position="215"/>
        <end position="224"/>
    </location>
</feature>
<feature type="compositionally biased region" description="Low complexity" evidence="5">
    <location>
        <begin position="1226"/>
        <end position="1235"/>
    </location>
</feature>
<feature type="compositionally biased region" description="Polar residues" evidence="5">
    <location>
        <begin position="300"/>
        <end position="309"/>
    </location>
</feature>
<feature type="compositionally biased region" description="Low complexity" evidence="5">
    <location>
        <begin position="573"/>
        <end position="596"/>
    </location>
</feature>
<reference evidence="7 8" key="1">
    <citation type="submission" date="2017-06" db="EMBL/GenBank/DDBJ databases">
        <title>Aedes aegypti genome working group (AGWG) sequencing and assembly.</title>
        <authorList>
            <consortium name="Aedes aegypti Genome Working Group (AGWG)"/>
            <person name="Matthews B.J."/>
        </authorList>
    </citation>
    <scope>NUCLEOTIDE SEQUENCE [LARGE SCALE GENOMIC DNA]</scope>
    <source>
        <strain evidence="7 8">LVP_AGWG</strain>
    </source>
</reference>
<feature type="compositionally biased region" description="Pro residues" evidence="5">
    <location>
        <begin position="848"/>
        <end position="863"/>
    </location>
</feature>
<feature type="compositionally biased region" description="Pro residues" evidence="5">
    <location>
        <begin position="871"/>
        <end position="884"/>
    </location>
</feature>
<feature type="compositionally biased region" description="Low complexity" evidence="5">
    <location>
        <begin position="1306"/>
        <end position="1330"/>
    </location>
</feature>
<feature type="compositionally biased region" description="Low complexity" evidence="5">
    <location>
        <begin position="2448"/>
        <end position="2494"/>
    </location>
</feature>
<dbReference type="EnsemblMetazoa" id="AAEL017280-RE">
    <property type="protein sequence ID" value="AAEL017280-PE"/>
    <property type="gene ID" value="AAEL017280"/>
</dbReference>
<feature type="compositionally biased region" description="Pro residues" evidence="5">
    <location>
        <begin position="469"/>
        <end position="478"/>
    </location>
</feature>
<feature type="compositionally biased region" description="Low complexity" evidence="5">
    <location>
        <begin position="513"/>
        <end position="551"/>
    </location>
</feature>
<evidence type="ECO:0000256" key="5">
    <source>
        <dbReference type="SAM" id="MobiDB-lite"/>
    </source>
</evidence>
<feature type="compositionally biased region" description="Polar residues" evidence="5">
    <location>
        <begin position="975"/>
        <end position="988"/>
    </location>
</feature>
<feature type="compositionally biased region" description="Basic and acidic residues" evidence="5">
    <location>
        <begin position="1030"/>
        <end position="1041"/>
    </location>
</feature>
<keyword evidence="2" id="KW-0597">Phosphoprotein</keyword>
<feature type="compositionally biased region" description="Polar residues" evidence="5">
    <location>
        <begin position="945"/>
        <end position="967"/>
    </location>
</feature>
<feature type="compositionally biased region" description="Pro residues" evidence="5">
    <location>
        <begin position="1586"/>
        <end position="1595"/>
    </location>
</feature>
<dbReference type="Proteomes" id="UP000008820">
    <property type="component" value="Chromosome 3"/>
</dbReference>
<feature type="compositionally biased region" description="Low complexity" evidence="5">
    <location>
        <begin position="1358"/>
        <end position="1371"/>
    </location>
</feature>
<feature type="compositionally biased region" description="Low complexity" evidence="5">
    <location>
        <begin position="610"/>
        <end position="637"/>
    </location>
</feature>
<dbReference type="GO" id="GO:0031491">
    <property type="term" value="F:nucleosome binding"/>
    <property type="evidence" value="ECO:0007669"/>
    <property type="project" value="TreeGrafter"/>
</dbReference>
<feature type="compositionally biased region" description="Low complexity" evidence="5">
    <location>
        <begin position="1402"/>
        <end position="1429"/>
    </location>
</feature>
<keyword evidence="3" id="KW-0156">Chromatin regulator</keyword>
<feature type="region of interest" description="Disordered" evidence="5">
    <location>
        <begin position="1200"/>
        <end position="1644"/>
    </location>
</feature>
<feature type="compositionally biased region" description="Basic and acidic residues" evidence="5">
    <location>
        <begin position="7"/>
        <end position="24"/>
    </location>
</feature>
<feature type="compositionally biased region" description="Low complexity" evidence="5">
    <location>
        <begin position="1610"/>
        <end position="1627"/>
    </location>
</feature>
<dbReference type="PANTHER" id="PTHR12656:SF5">
    <property type="entry name" value="TRITHORAX GROUP PROTEIN OSA"/>
    <property type="match status" value="1"/>
</dbReference>
<feature type="compositionally biased region" description="Polar residues" evidence="5">
    <location>
        <begin position="1236"/>
        <end position="1267"/>
    </location>
</feature>
<feature type="compositionally biased region" description="Low complexity" evidence="5">
    <location>
        <begin position="1437"/>
        <end position="1446"/>
    </location>
</feature>
<dbReference type="GO" id="GO:0016514">
    <property type="term" value="C:SWI/SNF complex"/>
    <property type="evidence" value="ECO:0007669"/>
    <property type="project" value="InterPro"/>
</dbReference>
<dbReference type="InterPro" id="IPR001606">
    <property type="entry name" value="ARID_dom"/>
</dbReference>
<feature type="compositionally biased region" description="Low complexity" evidence="5">
    <location>
        <begin position="141"/>
        <end position="154"/>
    </location>
</feature>
<dbReference type="GO" id="GO:0045893">
    <property type="term" value="P:positive regulation of DNA-templated transcription"/>
    <property type="evidence" value="ECO:0007669"/>
    <property type="project" value="TreeGrafter"/>
</dbReference>
<dbReference type="Gene3D" id="1.10.150.60">
    <property type="entry name" value="ARID DNA-binding domain"/>
    <property type="match status" value="1"/>
</dbReference>
<evidence type="ECO:0000313" key="7">
    <source>
        <dbReference type="EnsemblMetazoa" id="AAEL017280-PE"/>
    </source>
</evidence>
<dbReference type="SUPFAM" id="SSF48371">
    <property type="entry name" value="ARM repeat"/>
    <property type="match status" value="1"/>
</dbReference>
<feature type="compositionally biased region" description="Low complexity" evidence="5">
    <location>
        <begin position="680"/>
        <end position="698"/>
    </location>
</feature>
<dbReference type="GO" id="GO:0006338">
    <property type="term" value="P:chromatin remodeling"/>
    <property type="evidence" value="ECO:0007669"/>
    <property type="project" value="InterPro"/>
</dbReference>
<gene>
    <name evidence="7" type="primary">23687700</name>
</gene>
<evidence type="ECO:0000256" key="3">
    <source>
        <dbReference type="ARBA" id="ARBA00022853"/>
    </source>
</evidence>
<feature type="compositionally biased region" description="Polar residues" evidence="5">
    <location>
        <begin position="486"/>
        <end position="496"/>
    </location>
</feature>
<protein>
    <recommendedName>
        <fullName evidence="6">ARID domain-containing protein</fullName>
    </recommendedName>
</protein>
<dbReference type="GO" id="GO:0005654">
    <property type="term" value="C:nucleoplasm"/>
    <property type="evidence" value="ECO:0007669"/>
    <property type="project" value="TreeGrafter"/>
</dbReference>
<feature type="compositionally biased region" description="Pro residues" evidence="5">
    <location>
        <begin position="372"/>
        <end position="399"/>
    </location>
</feature>
<dbReference type="EnsemblMetazoa" id="AAEL017280-RG">
    <property type="protein sequence ID" value="AAEL017280-PG"/>
    <property type="gene ID" value="AAEL017280"/>
</dbReference>
<dbReference type="GO" id="GO:0006357">
    <property type="term" value="P:regulation of transcription by RNA polymerase II"/>
    <property type="evidence" value="ECO:0007669"/>
    <property type="project" value="TreeGrafter"/>
</dbReference>
<feature type="compositionally biased region" description="Low complexity" evidence="5">
    <location>
        <begin position="1482"/>
        <end position="1502"/>
    </location>
</feature>
<feature type="compositionally biased region" description="Low complexity" evidence="5">
    <location>
        <begin position="885"/>
        <end position="898"/>
    </location>
</feature>
<dbReference type="Pfam" id="PF12031">
    <property type="entry name" value="BAF250_C"/>
    <property type="match status" value="1"/>
</dbReference>
<dbReference type="GO" id="GO:0003677">
    <property type="term" value="F:DNA binding"/>
    <property type="evidence" value="ECO:0007669"/>
    <property type="project" value="InterPro"/>
</dbReference>
<feature type="compositionally biased region" description="Pro residues" evidence="5">
    <location>
        <begin position="451"/>
        <end position="460"/>
    </location>
</feature>
<dbReference type="OrthoDB" id="8709537at2759"/>
<feature type="compositionally biased region" description="Pro residues" evidence="5">
    <location>
        <begin position="1331"/>
        <end position="1341"/>
    </location>
</feature>
<dbReference type="SMART" id="SM00501">
    <property type="entry name" value="BRIGHT"/>
    <property type="match status" value="1"/>
</dbReference>
<evidence type="ECO:0000256" key="2">
    <source>
        <dbReference type="ARBA" id="ARBA00022553"/>
    </source>
</evidence>
<dbReference type="PROSITE" id="PS51011">
    <property type="entry name" value="ARID"/>
    <property type="match status" value="1"/>
</dbReference>
<feature type="compositionally biased region" description="Pro residues" evidence="5">
    <location>
        <begin position="1529"/>
        <end position="1540"/>
    </location>
</feature>
<evidence type="ECO:0000313" key="8">
    <source>
        <dbReference type="Proteomes" id="UP000008820"/>
    </source>
</evidence>
<dbReference type="FunCoup" id="A0A6I8TQ44">
    <property type="interactions" value="2089"/>
</dbReference>
<dbReference type="Gene3D" id="1.25.10.10">
    <property type="entry name" value="Leucine-rich Repeat Variant"/>
    <property type="match status" value="1"/>
</dbReference>
<evidence type="ECO:0000259" key="6">
    <source>
        <dbReference type="PROSITE" id="PS51011"/>
    </source>
</evidence>
<feature type="compositionally biased region" description="Low complexity" evidence="5">
    <location>
        <begin position="794"/>
        <end position="814"/>
    </location>
</feature>
<feature type="region of interest" description="Disordered" evidence="5">
    <location>
        <begin position="1932"/>
        <end position="2045"/>
    </location>
</feature>
<feature type="compositionally biased region" description="Polar residues" evidence="5">
    <location>
        <begin position="2495"/>
        <end position="2504"/>
    </location>
</feature>
<comment type="subcellular location">
    <subcellularLocation>
        <location evidence="1">Nucleus</location>
    </subcellularLocation>
</comment>
<dbReference type="InterPro" id="IPR033388">
    <property type="entry name" value="BAF250_C"/>
</dbReference>
<feature type="compositionally biased region" description="Low complexity" evidence="5">
    <location>
        <begin position="1935"/>
        <end position="1951"/>
    </location>
</feature>
<proteinExistence type="predicted"/>
<feature type="compositionally biased region" description="Pro residues" evidence="5">
    <location>
        <begin position="324"/>
        <end position="341"/>
    </location>
</feature>
<evidence type="ECO:0000256" key="4">
    <source>
        <dbReference type="ARBA" id="ARBA00023242"/>
    </source>
</evidence>
<feature type="compositionally biased region" description="Pro residues" evidence="5">
    <location>
        <begin position="741"/>
        <end position="752"/>
    </location>
</feature>
<dbReference type="InterPro" id="IPR021906">
    <property type="entry name" value="BAF250/Osa"/>
</dbReference>
<dbReference type="InterPro" id="IPR036431">
    <property type="entry name" value="ARID_dom_sf"/>
</dbReference>
<dbReference type="CDD" id="cd16865">
    <property type="entry name" value="ARID_ARID1A-like"/>
    <property type="match status" value="1"/>
</dbReference>
<feature type="domain" description="ARID" evidence="6">
    <location>
        <begin position="1044"/>
        <end position="1138"/>
    </location>
</feature>
<feature type="compositionally biased region" description="Low complexity" evidence="5">
    <location>
        <begin position="1541"/>
        <end position="1554"/>
    </location>
</feature>
<feature type="compositionally biased region" description="Pro residues" evidence="5">
    <location>
        <begin position="1372"/>
        <end position="1401"/>
    </location>
</feature>
<feature type="region of interest" description="Disordered" evidence="5">
    <location>
        <begin position="1153"/>
        <end position="1186"/>
    </location>
</feature>
<evidence type="ECO:0000256" key="1">
    <source>
        <dbReference type="ARBA" id="ARBA00004123"/>
    </source>
</evidence>
<feature type="region of interest" description="Disordered" evidence="5">
    <location>
        <begin position="1"/>
        <end position="1041"/>
    </location>
</feature>
<feature type="compositionally biased region" description="Low complexity" evidence="5">
    <location>
        <begin position="2505"/>
        <end position="2539"/>
    </location>
</feature>
<dbReference type="InterPro" id="IPR011989">
    <property type="entry name" value="ARM-like"/>
</dbReference>
<feature type="compositionally biased region" description="Low complexity" evidence="5">
    <location>
        <begin position="342"/>
        <end position="366"/>
    </location>
</feature>
<feature type="compositionally biased region" description="Basic and acidic residues" evidence="5">
    <location>
        <begin position="1957"/>
        <end position="1969"/>
    </location>
</feature>
<feature type="compositionally biased region" description="Pro residues" evidence="5">
    <location>
        <begin position="703"/>
        <end position="721"/>
    </location>
</feature>
<feature type="compositionally biased region" description="Polar residues" evidence="5">
    <location>
        <begin position="26"/>
        <end position="47"/>
    </location>
</feature>
<feature type="region of interest" description="Disordered" evidence="5">
    <location>
        <begin position="2445"/>
        <end position="2577"/>
    </location>
</feature>
<feature type="compositionally biased region" description="Polar residues" evidence="5">
    <location>
        <begin position="1161"/>
        <end position="1186"/>
    </location>
</feature>
<feature type="compositionally biased region" description="Polar residues" evidence="5">
    <location>
        <begin position="104"/>
        <end position="116"/>
    </location>
</feature>
<feature type="compositionally biased region" description="Low complexity" evidence="5">
    <location>
        <begin position="263"/>
        <end position="273"/>
    </location>
</feature>
<dbReference type="Pfam" id="PF01388">
    <property type="entry name" value="ARID"/>
    <property type="match status" value="1"/>
</dbReference>
<keyword evidence="8" id="KW-1185">Reference proteome</keyword>
<dbReference type="GO" id="GO:0035060">
    <property type="term" value="C:brahma complex"/>
    <property type="evidence" value="ECO:0007669"/>
    <property type="project" value="InterPro"/>
</dbReference>
<feature type="compositionally biased region" description="Basic and acidic residues" evidence="5">
    <location>
        <begin position="2011"/>
        <end position="2022"/>
    </location>
</feature>
<feature type="compositionally biased region" description="Low complexity" evidence="5">
    <location>
        <begin position="1572"/>
        <end position="1585"/>
    </location>
</feature>
<accession>A0A6I8TQ44</accession>
<dbReference type="PANTHER" id="PTHR12656">
    <property type="entry name" value="BRG-1 ASSOCIATED FACTOR 250 BAF250"/>
    <property type="match status" value="1"/>
</dbReference>
<keyword evidence="4" id="KW-0539">Nucleus</keyword>
<dbReference type="SUPFAM" id="SSF46774">
    <property type="entry name" value="ARID-like"/>
    <property type="match status" value="1"/>
</dbReference>
<dbReference type="InterPro" id="IPR016024">
    <property type="entry name" value="ARM-type_fold"/>
</dbReference>
<feature type="compositionally biased region" description="Basic residues" evidence="5">
    <location>
        <begin position="124"/>
        <end position="140"/>
    </location>
</feature>
<sequence length="2577" mass="274771">MAQQQTEIKESIGKSNEKGADKQKTSKASSLQNGTDTQPSRKNSQSGPIMGGEKTKSPVTGAAGGNGGPAPSSPASGPPHPPHPGSENNPGMHPYESSGHHMPPTSNAGPTDPNTNNKDDMHHHPQHHPMHQQHPQHHQHQMYGQPPMQHQQYPRYHHDPNMPPGGPDPYAHYRMGAAPGGKPGSMIPPTRPPPQRYMQGPGPGQPPQHPGGHPGQQQAQGPTPTLNSLLQSHPPPPPPHGQHRYPNSYDPNQPQQPPPGPGQSPQQSGQQQQQPPPGQPPQSYGGHQQGGWAPPPRPYSPQQMGSQQPYRPPPPGANSRGQSPYPPGPPGQSPGNYPPPSQQQQPGGPQSQPGQQPGQQQQQQSGRVDQGGPPPPPQGHQPPGHPPQSAPGSGPPPSGPYQQRYPTPPGPSSGPNHRSPYPPPHQYEPVRSWPSPAASPGPGGQQQTHLPPSPHGPPQSPGHHGSAPSPSPQPPQPAQSPHQYPTRPSRSSTPNVNDGDMIGDSTGQNSNDSSSGGATGGASAAPGTPNSQGMRPSPSPTGSSGSRSMSPAVGQQSLPMPPRPSSSHSQVPNQAQNQLGSSSSNLGHGNQSQQQQPPDHSRVASPNRPPSASSAGGPQQQQQQGPLPPQAGMAAQGYQTQPPHPPHMHGGYKMGPSPGGPGAGMPGPQQMSPYPPHNPQSQQYSHSQGSYSPRPQYPGGYGPSPPGGQPGQPPPPGPPPNSVGGGPGGYPGHRMPNHVGGPPPHSQYPPHQPYQQGWGPPGPGPQGPGSHVNNHQQQPGKGMPPSGVPPSPQPNQAQSQQGPPTGGPPQSGSPRPLNYLKQHLQHKGGYGGAPSPTPPQGYGNGPGMHPPMGPPHHMGPPMGPTSMGPPSGTPPNQQGPPGGPPLQQQQHTPPQSGPNSHPDGSLPPQAPHPESGPLGQDNGGLPHPVTSLVTTGPDGAPLDEASQQSTLSNTSVASGEDPQCSTPKSRKGDLYNQSHLTSTPTTASPGPHNQHEDFEMNSPTSWPRTPASPVFNSHVPPAEPPFRSTKKSDSLNKLYDMDDKPERRPWLDKLLAFMEERRTPITACPTISKTPLDLYKLYILTQERGGFLEVCKVTKSKTWKDIAGMLGIGASSSAAYTLRKHYTKNLLPFECKFDRGGIDPAPIIAQVEAGSKKKSNKTASVPSPGSSNSQDSFPAPGSSSASMDGYGAYPGAAAAGGYPPGATPDYSQGQQSGPGQQPPAGAPGQQPPAQQNLQRPPSQQSGTQSPHPGSAPPTTGDNISVSNPFDDPVGPQRPPYQQGAPYPPASRPQGAPYPGQPGGYQYGAPDQYGQGQPGQYPPGQQSQYPPASRPMYPPYGPPESGEGRSTPPAPGSAPPASADPYRGYGSSPYPPPPQQRPYGQQPPPGSSGPSQTPPAGPPGAASQPPVSGAPGQQPPSTQGQGYPASPQQPPQPDYYRPDQPNQPRRHPDFEKSQQPYPPYQQRPQMYPAGGWQGGAGQYRGQYPPQGPQQQWGTHNGPRPSGPPGAPAGPPGAPGTPNQWNAEPNRYPPNQQPPYPPHQQSQQQPWNQMPPTSQGSPLRPPQRGGKPFSSMQQAGMSSSMPPAAQPQPPPGAQPGTAPAVPVPPVGSTPQATPGATPQPASAAAKPMPQAPFPPASTVAPKRDIVFPPDSIESTTPVLYKRKRVSKLDIGQTDPWRIFMSLRSGLLVESTWALDVLNILLFDDSSVGYFGLTHLPGLLNLLLDHFQKSLSDMFETTDRKKLPYGKAYGWFGKEAEDSEDEEEDEQEDEMQRAIEAVEVKKEVEDIKMENGETEERDGLKRGCRMERKREHRKSRKACEVDLGCVIELPNPEDRIVVFNSTTNYTMSSRKGLPVKIQPADDDVFVLNHRRDWDRTADDRYHRETDVGGDPWTAGHSEPDPHDYIMETFQAEFVNIPFARLIKTSKKYKMRCKNNNNNSSNSNNNNSSNSPLKRKHVEEEQSDSEKCNRTNGENRIVNGETTEAEEDSKPSVDSFVVKKEVPEVTPSSDADCREIDMELEKSSLSNGPQEGPTADESDSKEDVKMEIEEDKVVDEKVTEQNFNVTTTIQDPAKVLKRRRMSDYEDECYTRDEASLYLVTEGHDALARRCVAISNILRNLTFVPNNETEFSRSSRFLSILGKILLLHHEHPVRTKKTRNYDREEDADFSDSCSSLQGESEWWWDFLVQIRENMLVSMANIAGQLDLSRFDEPISRPILDGLLHWSVCPSAHGQDPFPTLGVNSVLSPQRLALEALCKLCVTDSNVDLVIATPPYTRLEKLCSVLTRHLCKNEDQVLREFSVNLLHYLAAADSAMARTIALQSPCVSYLVAFIEQAEQTALGVANQHGINYLRDNPDSMGTSLDMLRRAAGTLLHLAKHPDNRPLFLQQEQRLLGLVMSHILDQQVALIISRVLFQCSRGTGPLTTMEIESTMCKIEFKKSSDKELSESSKSSMHLNSIISNNSSSHCGSHSNPASSMGAPPAPAALPSMSSTPSKSTDQFTSLMSPQSSSSSSSSSSSPSASSVMPAPSAPISNNGGPPAFVPPPGSPSSPANNGSNTDVVSPPPAPAPQHPITASS</sequence>
<name>A0A6I8TQ44_AEDAE</name>
<organism evidence="7 8">
    <name type="scientific">Aedes aegypti</name>
    <name type="common">Yellowfever mosquito</name>
    <name type="synonym">Culex aegypti</name>
    <dbReference type="NCBI Taxonomy" id="7159"/>
    <lineage>
        <taxon>Eukaryota</taxon>
        <taxon>Metazoa</taxon>
        <taxon>Ecdysozoa</taxon>
        <taxon>Arthropoda</taxon>
        <taxon>Hexapoda</taxon>
        <taxon>Insecta</taxon>
        <taxon>Pterygota</taxon>
        <taxon>Neoptera</taxon>
        <taxon>Endopterygota</taxon>
        <taxon>Diptera</taxon>
        <taxon>Nematocera</taxon>
        <taxon>Culicoidea</taxon>
        <taxon>Culicidae</taxon>
        <taxon>Culicinae</taxon>
        <taxon>Aedini</taxon>
        <taxon>Aedes</taxon>
        <taxon>Stegomyia</taxon>
    </lineage>
</organism>
<dbReference type="GO" id="GO:0071565">
    <property type="term" value="C:nBAF complex"/>
    <property type="evidence" value="ECO:0007669"/>
    <property type="project" value="TreeGrafter"/>
</dbReference>
<dbReference type="InParanoid" id="A0A6I8TQ44"/>
<feature type="compositionally biased region" description="Pro residues" evidence="5">
    <location>
        <begin position="1503"/>
        <end position="1517"/>
    </location>
</feature>
<reference evidence="7" key="2">
    <citation type="submission" date="2020-05" db="UniProtKB">
        <authorList>
            <consortium name="EnsemblMetazoa"/>
        </authorList>
    </citation>
    <scope>IDENTIFICATION</scope>
    <source>
        <strain evidence="7">LVP_AGWG</strain>
    </source>
</reference>